<dbReference type="Pfam" id="PF10737">
    <property type="entry name" value="GerPC"/>
    <property type="match status" value="1"/>
</dbReference>
<feature type="coiled-coil region" evidence="1">
    <location>
        <begin position="16"/>
        <end position="43"/>
    </location>
</feature>
<dbReference type="OrthoDB" id="2991331at2"/>
<dbReference type="AlphaFoldDB" id="A0A4R1AVV7"/>
<dbReference type="Proteomes" id="UP000293846">
    <property type="component" value="Unassembled WGS sequence"/>
</dbReference>
<dbReference type="EMBL" id="SJTH01000009">
    <property type="protein sequence ID" value="TCJ04467.1"/>
    <property type="molecule type" value="Genomic_DNA"/>
</dbReference>
<comment type="caution">
    <text evidence="2">The sequence shown here is derived from an EMBL/GenBank/DDBJ whole genome shotgun (WGS) entry which is preliminary data.</text>
</comment>
<sequence>MSQEFYSYLQGLHSFVETQEKRIQRLELIVQELQKEINSLKERPPINIERIDYKFDQLKVETLEGTLNIGLNPNDLGNIDDFAVDNEKINAPVYPKNFMQQAMEIEDEIFRYLESDLPNIIAEVQRNLQVPEDESYFLFIKEDVKKQLPNRIDYYLKQYNSPSNQNHGQERNLNEEVINQLKIEIRNGVQAFISHLPEHVKGMKKE</sequence>
<evidence type="ECO:0000313" key="2">
    <source>
        <dbReference type="EMBL" id="TCJ04467.1"/>
    </source>
</evidence>
<dbReference type="InterPro" id="IPR019673">
    <property type="entry name" value="Spore_germination_GerPC"/>
</dbReference>
<dbReference type="STRING" id="1742358.GCA_001439605_01105"/>
<protein>
    <submittedName>
        <fullName evidence="2">Spore gernimation protein</fullName>
    </submittedName>
</protein>
<keyword evidence="1" id="KW-0175">Coiled coil</keyword>
<organism evidence="2 3">
    <name type="scientific">Cytobacillus praedii</name>
    <dbReference type="NCBI Taxonomy" id="1742358"/>
    <lineage>
        <taxon>Bacteria</taxon>
        <taxon>Bacillati</taxon>
        <taxon>Bacillota</taxon>
        <taxon>Bacilli</taxon>
        <taxon>Bacillales</taxon>
        <taxon>Bacillaceae</taxon>
        <taxon>Cytobacillus</taxon>
    </lineage>
</organism>
<name>A0A4R1AVV7_9BACI</name>
<evidence type="ECO:0000256" key="1">
    <source>
        <dbReference type="SAM" id="Coils"/>
    </source>
</evidence>
<proteinExistence type="predicted"/>
<keyword evidence="3" id="KW-1185">Reference proteome</keyword>
<accession>A0A4R1AVV7</accession>
<gene>
    <name evidence="2" type="ORF">E0Y62_10245</name>
</gene>
<evidence type="ECO:0000313" key="3">
    <source>
        <dbReference type="Proteomes" id="UP000293846"/>
    </source>
</evidence>
<reference evidence="2 3" key="1">
    <citation type="submission" date="2019-03" db="EMBL/GenBank/DDBJ databases">
        <authorList>
            <person name="Jensen L."/>
            <person name="Storgaard J."/>
            <person name="Sulaj E."/>
            <person name="Schramm A."/>
            <person name="Marshall I.P.G."/>
        </authorList>
    </citation>
    <scope>NUCLEOTIDE SEQUENCE [LARGE SCALE GENOMIC DNA]</scope>
    <source>
        <strain evidence="2 3">2017H2G3</strain>
    </source>
</reference>